<protein>
    <submittedName>
        <fullName evidence="1">Uncharacterized protein</fullName>
    </submittedName>
</protein>
<reference evidence="1" key="1">
    <citation type="submission" date="2014-11" db="EMBL/GenBank/DDBJ databases">
        <authorList>
            <person name="Amaro Gonzalez C."/>
        </authorList>
    </citation>
    <scope>NUCLEOTIDE SEQUENCE</scope>
</reference>
<dbReference type="AlphaFoldDB" id="A0A0E9X167"/>
<name>A0A0E9X167_ANGAN</name>
<accession>A0A0E9X167</accession>
<evidence type="ECO:0000313" key="1">
    <source>
        <dbReference type="EMBL" id="JAH96467.1"/>
    </source>
</evidence>
<dbReference type="EMBL" id="GBXM01012110">
    <property type="protein sequence ID" value="JAH96467.1"/>
    <property type="molecule type" value="Transcribed_RNA"/>
</dbReference>
<sequence length="80" mass="9331">MHNIDGSSPVGHCGGLLLYEPDISIVHISPFWVIKNHNLRFLFIFLCTDYETRYCDVEGMPGHPRHCNCSWYHLRVSDIR</sequence>
<reference evidence="1" key="2">
    <citation type="journal article" date="2015" name="Fish Shellfish Immunol.">
        <title>Early steps in the European eel (Anguilla anguilla)-Vibrio vulnificus interaction in the gills: Role of the RtxA13 toxin.</title>
        <authorList>
            <person name="Callol A."/>
            <person name="Pajuelo D."/>
            <person name="Ebbesson L."/>
            <person name="Teles M."/>
            <person name="MacKenzie S."/>
            <person name="Amaro C."/>
        </authorList>
    </citation>
    <scope>NUCLEOTIDE SEQUENCE</scope>
</reference>
<proteinExistence type="predicted"/>
<organism evidence="1">
    <name type="scientific">Anguilla anguilla</name>
    <name type="common">European freshwater eel</name>
    <name type="synonym">Muraena anguilla</name>
    <dbReference type="NCBI Taxonomy" id="7936"/>
    <lineage>
        <taxon>Eukaryota</taxon>
        <taxon>Metazoa</taxon>
        <taxon>Chordata</taxon>
        <taxon>Craniata</taxon>
        <taxon>Vertebrata</taxon>
        <taxon>Euteleostomi</taxon>
        <taxon>Actinopterygii</taxon>
        <taxon>Neopterygii</taxon>
        <taxon>Teleostei</taxon>
        <taxon>Anguilliformes</taxon>
        <taxon>Anguillidae</taxon>
        <taxon>Anguilla</taxon>
    </lineage>
</organism>